<evidence type="ECO:0000256" key="10">
    <source>
        <dbReference type="ARBA" id="ARBA00047475"/>
    </source>
</evidence>
<dbReference type="Proteomes" id="UP001175271">
    <property type="component" value="Unassembled WGS sequence"/>
</dbReference>
<evidence type="ECO:0000256" key="3">
    <source>
        <dbReference type="ARBA" id="ARBA00012544"/>
    </source>
</evidence>
<dbReference type="PANTHER" id="PTHR48043:SF143">
    <property type="entry name" value="UDP-GLUCURONOSYLTRANSFERASE"/>
    <property type="match status" value="1"/>
</dbReference>
<name>A0AA39LHY4_9BILA</name>
<comment type="similarity">
    <text evidence="2">Belongs to the UDP-glycosyltransferase family.</text>
</comment>
<dbReference type="GO" id="GO:0015020">
    <property type="term" value="F:glucuronosyltransferase activity"/>
    <property type="evidence" value="ECO:0007669"/>
    <property type="project" value="UniProtKB-EC"/>
</dbReference>
<feature type="region of interest" description="Disordered" evidence="11">
    <location>
        <begin position="527"/>
        <end position="560"/>
    </location>
</feature>
<dbReference type="FunFam" id="3.30.63.20:FF:000001">
    <property type="entry name" value="40S ribosomal protein S25"/>
    <property type="match status" value="1"/>
</dbReference>
<keyword evidence="15" id="KW-1185">Reference proteome</keyword>
<evidence type="ECO:0000256" key="9">
    <source>
        <dbReference type="ARBA" id="ARBA00035460"/>
    </source>
</evidence>
<dbReference type="CDD" id="cd03784">
    <property type="entry name" value="GT1_Gtf-like"/>
    <property type="match status" value="1"/>
</dbReference>
<sequence length="641" mass="72438">MNRLLMTLLFLSVAEAYRILVFSPTISRSHMISNGRIADELAKAGHEVILFEPEFLPIASHVKSAQHATRYTVGGFSDAFMKSIKGLSTAGFEKSNPLVTIQKYSKFQELFVDACEELLEKDDVIEKLRSYKFDIYFGEQLNLCGTGIAHALRIKTHMWVSSCPLMDHMDNILAVPKPLSYVPAVGDVNVSDKPTYLERLNNIVEWMVDVYVYRYGSRLLNQLFRKRYGSDFPDVDDLARESPVIFVSTDEFLDFPRPTLHNIVHIGGLGINTNSTELKEPFKSEIKKGKNGAIFFSFGSNVQTTFLPSEMKQNLFESFKQFPDYHFIVKIEKDDHESEELGKQLPNVYLTNWAPQTDLLSAPELKVFITHGGYNSLMETAIHAKPVIAFPFFADQYRNARMAERNGWGIPVEKSALLNSPQPLIDALKRMLSDSSYAQHSLRVQKLVLTKPFKSAEKLVKYTEFVAENDGRLPELQIAGRHLSFVEYHNLDIILPALAVLFTFFYIATRVSFAVIAFSLRPRTAMPPKAAKKADPKSGKAPKKEGSGGGKAKKKKWSKGKVRDKLNNMVLFDKATYDKLYKEVVTYKLITPSVVSERLKVRASLAKQGLRELLAKGLIRPVVNHSSQQVYTRATKVEDAE</sequence>
<feature type="chain" id="PRO_5041308988" description="Small ribosomal subunit protein eS25" evidence="13">
    <location>
        <begin position="17"/>
        <end position="641"/>
    </location>
</feature>
<evidence type="ECO:0000256" key="13">
    <source>
        <dbReference type="SAM" id="SignalP"/>
    </source>
</evidence>
<keyword evidence="7" id="KW-0687">Ribonucleoprotein</keyword>
<feature type="compositionally biased region" description="Basic residues" evidence="11">
    <location>
        <begin position="551"/>
        <end position="560"/>
    </location>
</feature>
<gene>
    <name evidence="14" type="ORF">QR680_002324</name>
</gene>
<evidence type="ECO:0000256" key="6">
    <source>
        <dbReference type="ARBA" id="ARBA00022980"/>
    </source>
</evidence>
<keyword evidence="12" id="KW-0472">Membrane</keyword>
<dbReference type="Gene3D" id="3.40.50.2000">
    <property type="entry name" value="Glycogen Phosphorylase B"/>
    <property type="match status" value="2"/>
</dbReference>
<evidence type="ECO:0000256" key="12">
    <source>
        <dbReference type="SAM" id="Phobius"/>
    </source>
</evidence>
<keyword evidence="6" id="KW-0689">Ribosomal protein</keyword>
<dbReference type="EC" id="2.4.1.17" evidence="3"/>
<reference evidence="14" key="1">
    <citation type="submission" date="2023-06" db="EMBL/GenBank/DDBJ databases">
        <title>Genomic analysis of the entomopathogenic nematode Steinernema hermaphroditum.</title>
        <authorList>
            <person name="Schwarz E.M."/>
            <person name="Heppert J.K."/>
            <person name="Baniya A."/>
            <person name="Schwartz H.T."/>
            <person name="Tan C.-H."/>
            <person name="Antoshechkin I."/>
            <person name="Sternberg P.W."/>
            <person name="Goodrich-Blair H."/>
            <person name="Dillman A.R."/>
        </authorList>
    </citation>
    <scope>NUCLEOTIDE SEQUENCE</scope>
    <source>
        <strain evidence="14">PS9179</strain>
        <tissue evidence="14">Whole animal</tissue>
    </source>
</reference>
<dbReference type="FunFam" id="3.40.50.2000:FF:000021">
    <property type="entry name" value="UDP-glucuronosyltransferase"/>
    <property type="match status" value="1"/>
</dbReference>
<dbReference type="InterPro" id="IPR004977">
    <property type="entry name" value="Ribosomal_eS25"/>
</dbReference>
<keyword evidence="4" id="KW-0328">Glycosyltransferase</keyword>
<comment type="similarity">
    <text evidence="1">Belongs to the eukaryotic ribosomal protein eS25 family.</text>
</comment>
<keyword evidence="12" id="KW-0812">Transmembrane</keyword>
<dbReference type="Gene3D" id="3.30.63.20">
    <property type="match status" value="1"/>
</dbReference>
<protein>
    <recommendedName>
        <fullName evidence="8">Small ribosomal subunit protein eS25</fullName>
        <ecNumber evidence="3">2.4.1.17</ecNumber>
    </recommendedName>
    <alternativeName>
        <fullName evidence="9">40S ribosomal protein S25</fullName>
    </alternativeName>
</protein>
<organism evidence="14 15">
    <name type="scientific">Steinernema hermaphroditum</name>
    <dbReference type="NCBI Taxonomy" id="289476"/>
    <lineage>
        <taxon>Eukaryota</taxon>
        <taxon>Metazoa</taxon>
        <taxon>Ecdysozoa</taxon>
        <taxon>Nematoda</taxon>
        <taxon>Chromadorea</taxon>
        <taxon>Rhabditida</taxon>
        <taxon>Tylenchina</taxon>
        <taxon>Panagrolaimomorpha</taxon>
        <taxon>Strongyloidoidea</taxon>
        <taxon>Steinernematidae</taxon>
        <taxon>Steinernema</taxon>
    </lineage>
</organism>
<accession>A0AA39LHY4</accession>
<evidence type="ECO:0000256" key="11">
    <source>
        <dbReference type="SAM" id="MobiDB-lite"/>
    </source>
</evidence>
<evidence type="ECO:0000256" key="7">
    <source>
        <dbReference type="ARBA" id="ARBA00023274"/>
    </source>
</evidence>
<dbReference type="InterPro" id="IPR002213">
    <property type="entry name" value="UDP_glucos_trans"/>
</dbReference>
<keyword evidence="13" id="KW-0732">Signal</keyword>
<feature type="compositionally biased region" description="Basic and acidic residues" evidence="11">
    <location>
        <begin position="532"/>
        <end position="546"/>
    </location>
</feature>
<dbReference type="AlphaFoldDB" id="A0AA39LHY4"/>
<dbReference type="PANTHER" id="PTHR48043">
    <property type="entry name" value="EG:EG0003.4 PROTEIN-RELATED"/>
    <property type="match status" value="1"/>
</dbReference>
<evidence type="ECO:0000256" key="1">
    <source>
        <dbReference type="ARBA" id="ARBA00009106"/>
    </source>
</evidence>
<dbReference type="Pfam" id="PF03297">
    <property type="entry name" value="Ribosomal_S25"/>
    <property type="match status" value="1"/>
</dbReference>
<evidence type="ECO:0000256" key="5">
    <source>
        <dbReference type="ARBA" id="ARBA00022679"/>
    </source>
</evidence>
<keyword evidence="12" id="KW-1133">Transmembrane helix</keyword>
<evidence type="ECO:0000313" key="14">
    <source>
        <dbReference type="EMBL" id="KAK0397893.1"/>
    </source>
</evidence>
<proteinExistence type="inferred from homology"/>
<evidence type="ECO:0000256" key="8">
    <source>
        <dbReference type="ARBA" id="ARBA00035148"/>
    </source>
</evidence>
<dbReference type="GO" id="GO:0005840">
    <property type="term" value="C:ribosome"/>
    <property type="evidence" value="ECO:0007669"/>
    <property type="project" value="UniProtKB-KW"/>
</dbReference>
<dbReference type="PROSITE" id="PS00375">
    <property type="entry name" value="UDPGT"/>
    <property type="match status" value="1"/>
</dbReference>
<dbReference type="GO" id="GO:1990904">
    <property type="term" value="C:ribonucleoprotein complex"/>
    <property type="evidence" value="ECO:0007669"/>
    <property type="project" value="UniProtKB-KW"/>
</dbReference>
<dbReference type="EMBL" id="JAUCMV010000005">
    <property type="protein sequence ID" value="KAK0397893.1"/>
    <property type="molecule type" value="Genomic_DNA"/>
</dbReference>
<evidence type="ECO:0000256" key="2">
    <source>
        <dbReference type="ARBA" id="ARBA00009995"/>
    </source>
</evidence>
<dbReference type="InterPro" id="IPR035595">
    <property type="entry name" value="UDP_glycos_trans_CS"/>
</dbReference>
<dbReference type="SUPFAM" id="SSF53756">
    <property type="entry name" value="UDP-Glycosyltransferase/glycogen phosphorylase"/>
    <property type="match status" value="1"/>
</dbReference>
<keyword evidence="5" id="KW-0808">Transferase</keyword>
<evidence type="ECO:0000256" key="4">
    <source>
        <dbReference type="ARBA" id="ARBA00022676"/>
    </source>
</evidence>
<feature type="transmembrane region" description="Helical" evidence="12">
    <location>
        <begin position="493"/>
        <end position="520"/>
    </location>
</feature>
<comment type="caution">
    <text evidence="14">The sequence shown here is derived from an EMBL/GenBank/DDBJ whole genome shotgun (WGS) entry which is preliminary data.</text>
</comment>
<comment type="catalytic activity">
    <reaction evidence="10">
        <text>glucuronate acceptor + UDP-alpha-D-glucuronate = acceptor beta-D-glucuronoside + UDP + H(+)</text>
        <dbReference type="Rhea" id="RHEA:21032"/>
        <dbReference type="ChEBI" id="CHEBI:15378"/>
        <dbReference type="ChEBI" id="CHEBI:58052"/>
        <dbReference type="ChEBI" id="CHEBI:58223"/>
        <dbReference type="ChEBI" id="CHEBI:132367"/>
        <dbReference type="ChEBI" id="CHEBI:132368"/>
        <dbReference type="EC" id="2.4.1.17"/>
    </reaction>
</comment>
<evidence type="ECO:0000313" key="15">
    <source>
        <dbReference type="Proteomes" id="UP001175271"/>
    </source>
</evidence>
<feature type="signal peptide" evidence="13">
    <location>
        <begin position="1"/>
        <end position="16"/>
    </location>
</feature>
<dbReference type="InterPro" id="IPR050271">
    <property type="entry name" value="UDP-glycosyltransferase"/>
</dbReference>
<dbReference type="Pfam" id="PF00201">
    <property type="entry name" value="UDPGT"/>
    <property type="match status" value="1"/>
</dbReference>